<name>A0AAV6VVB2_9ARAC</name>
<dbReference type="GO" id="GO:0003713">
    <property type="term" value="F:transcription coactivator activity"/>
    <property type="evidence" value="ECO:0007669"/>
    <property type="project" value="TreeGrafter"/>
</dbReference>
<dbReference type="GO" id="GO:0005634">
    <property type="term" value="C:nucleus"/>
    <property type="evidence" value="ECO:0007669"/>
    <property type="project" value="UniProtKB-SubCell"/>
</dbReference>
<comment type="caution">
    <text evidence="6">The sequence shown here is derived from an EMBL/GenBank/DDBJ whole genome shotgun (WGS) entry which is preliminary data.</text>
</comment>
<dbReference type="Gene3D" id="1.10.20.10">
    <property type="entry name" value="Histone, subunit A"/>
    <property type="match status" value="1"/>
</dbReference>
<dbReference type="AlphaFoldDB" id="A0AAV6VVB2"/>
<proteinExistence type="inferred from homology"/>
<evidence type="ECO:0000256" key="2">
    <source>
        <dbReference type="ARBA" id="ARBA00023015"/>
    </source>
</evidence>
<evidence type="ECO:0000313" key="7">
    <source>
        <dbReference type="Proteomes" id="UP000827092"/>
    </source>
</evidence>
<comment type="similarity">
    <text evidence="5">Belongs to the SPT3 family.</text>
</comment>
<comment type="subcellular location">
    <subcellularLocation>
        <location evidence="1">Nucleus</location>
    </subcellularLocation>
</comment>
<evidence type="ECO:0000256" key="1">
    <source>
        <dbReference type="ARBA" id="ARBA00004123"/>
    </source>
</evidence>
<dbReference type="EMBL" id="JAFNEN010000015">
    <property type="protein sequence ID" value="KAG8200550.1"/>
    <property type="molecule type" value="Genomic_DNA"/>
</dbReference>
<keyword evidence="7" id="KW-1185">Reference proteome</keyword>
<dbReference type="PANTHER" id="PTHR11380:SF16">
    <property type="entry name" value="TRANSCRIPTION INITIATION PROTEIN SPT3 HOMOLOG"/>
    <property type="match status" value="1"/>
</dbReference>
<dbReference type="InterPro" id="IPR009072">
    <property type="entry name" value="Histone-fold"/>
</dbReference>
<keyword evidence="2" id="KW-0805">Transcription regulation</keyword>
<dbReference type="SUPFAM" id="SSF47113">
    <property type="entry name" value="Histone-fold"/>
    <property type="match status" value="1"/>
</dbReference>
<gene>
    <name evidence="6" type="ORF">JTE90_000623</name>
</gene>
<keyword evidence="4" id="KW-0539">Nucleus</keyword>
<dbReference type="Proteomes" id="UP000827092">
    <property type="component" value="Unassembled WGS sequence"/>
</dbReference>
<dbReference type="PANTHER" id="PTHR11380">
    <property type="entry name" value="TRANSCRIPTION INITIATION FACTOR TFIID/SUPT3-RELATED"/>
    <property type="match status" value="1"/>
</dbReference>
<sequence>MADFNFKRQGVVDSFYKLELENRLQLVLKRYIPTFHGEISCMMYTHGDVQEPLSETVLLMGTVLRDQMNILLKQATECGPKRKKGSFTHENILPLLLKNKRKLKRLLRYLTMGDVRENVFKKKPIVAVADLIDGVEHGKKVKTCLTCLQKMDPSFDIKEIMDNSVPDPVIAKRQQRRYLITYHLNQEDYLDFSEKLQASFCPKGDNELFKKWLLLDNMTHLTPSNLAMEIINFLALETVAEIVDLCLWLKYNRNTDEKNNFNIDYKDPSTNLDFNLLSQNFGDEFKEGVEKKPITPDNIREALNIASGIHGYRYNVHWKTAKKPKLLCVQDNDPNSLFA</sequence>
<accession>A0AAV6VVB2</accession>
<reference evidence="6 7" key="1">
    <citation type="journal article" date="2022" name="Nat. Ecol. Evol.">
        <title>A masculinizing supergene underlies an exaggerated male reproductive morph in a spider.</title>
        <authorList>
            <person name="Hendrickx F."/>
            <person name="De Corte Z."/>
            <person name="Sonet G."/>
            <person name="Van Belleghem S.M."/>
            <person name="Kostlbacher S."/>
            <person name="Vangestel C."/>
        </authorList>
    </citation>
    <scope>NUCLEOTIDE SEQUENCE [LARGE SCALE GENOMIC DNA]</scope>
    <source>
        <strain evidence="6">W744_W776</strain>
    </source>
</reference>
<evidence type="ECO:0000256" key="3">
    <source>
        <dbReference type="ARBA" id="ARBA00023163"/>
    </source>
</evidence>
<dbReference type="InterPro" id="IPR003195">
    <property type="entry name" value="TFIID_TAF13"/>
</dbReference>
<organism evidence="6 7">
    <name type="scientific">Oedothorax gibbosus</name>
    <dbReference type="NCBI Taxonomy" id="931172"/>
    <lineage>
        <taxon>Eukaryota</taxon>
        <taxon>Metazoa</taxon>
        <taxon>Ecdysozoa</taxon>
        <taxon>Arthropoda</taxon>
        <taxon>Chelicerata</taxon>
        <taxon>Arachnida</taxon>
        <taxon>Araneae</taxon>
        <taxon>Araneomorphae</taxon>
        <taxon>Entelegynae</taxon>
        <taxon>Araneoidea</taxon>
        <taxon>Linyphiidae</taxon>
        <taxon>Erigoninae</taxon>
        <taxon>Oedothorax</taxon>
    </lineage>
</organism>
<protein>
    <submittedName>
        <fullName evidence="6">Uncharacterized protein</fullName>
    </submittedName>
</protein>
<keyword evidence="3" id="KW-0804">Transcription</keyword>
<dbReference type="GO" id="GO:0006366">
    <property type="term" value="P:transcription by RNA polymerase II"/>
    <property type="evidence" value="ECO:0007669"/>
    <property type="project" value="InterPro"/>
</dbReference>
<evidence type="ECO:0000256" key="5">
    <source>
        <dbReference type="ARBA" id="ARBA00061274"/>
    </source>
</evidence>
<dbReference type="Pfam" id="PF02269">
    <property type="entry name" value="TFIID-18kDa"/>
    <property type="match status" value="1"/>
</dbReference>
<evidence type="ECO:0000313" key="6">
    <source>
        <dbReference type="EMBL" id="KAG8200550.1"/>
    </source>
</evidence>
<evidence type="ECO:0000256" key="4">
    <source>
        <dbReference type="ARBA" id="ARBA00023242"/>
    </source>
</evidence>
<dbReference type="GO" id="GO:0046982">
    <property type="term" value="F:protein heterodimerization activity"/>
    <property type="evidence" value="ECO:0007669"/>
    <property type="project" value="InterPro"/>
</dbReference>